<evidence type="ECO:0000313" key="1">
    <source>
        <dbReference type="EMBL" id="KAL2622642.1"/>
    </source>
</evidence>
<dbReference type="EMBL" id="JBHFFA010000006">
    <property type="protein sequence ID" value="KAL2622642.1"/>
    <property type="molecule type" value="Genomic_DNA"/>
</dbReference>
<dbReference type="Proteomes" id="UP001605036">
    <property type="component" value="Unassembled WGS sequence"/>
</dbReference>
<comment type="caution">
    <text evidence="1">The sequence shown here is derived from an EMBL/GenBank/DDBJ whole genome shotgun (WGS) entry which is preliminary data.</text>
</comment>
<dbReference type="AlphaFoldDB" id="A0ABD1YAA2"/>
<organism evidence="1 2">
    <name type="scientific">Riccia fluitans</name>
    <dbReference type="NCBI Taxonomy" id="41844"/>
    <lineage>
        <taxon>Eukaryota</taxon>
        <taxon>Viridiplantae</taxon>
        <taxon>Streptophyta</taxon>
        <taxon>Embryophyta</taxon>
        <taxon>Marchantiophyta</taxon>
        <taxon>Marchantiopsida</taxon>
        <taxon>Marchantiidae</taxon>
        <taxon>Marchantiales</taxon>
        <taxon>Ricciaceae</taxon>
        <taxon>Riccia</taxon>
    </lineage>
</organism>
<keyword evidence="2" id="KW-1185">Reference proteome</keyword>
<name>A0ABD1YAA2_9MARC</name>
<gene>
    <name evidence="1" type="ORF">R1flu_002847</name>
</gene>
<reference evidence="1 2" key="1">
    <citation type="submission" date="2024-09" db="EMBL/GenBank/DDBJ databases">
        <title>Chromosome-scale assembly of Riccia fluitans.</title>
        <authorList>
            <person name="Paukszto L."/>
            <person name="Sawicki J."/>
            <person name="Karawczyk K."/>
            <person name="Piernik-Szablinska J."/>
            <person name="Szczecinska M."/>
            <person name="Mazdziarz M."/>
        </authorList>
    </citation>
    <scope>NUCLEOTIDE SEQUENCE [LARGE SCALE GENOMIC DNA]</scope>
    <source>
        <strain evidence="1">Rf_01</strain>
        <tissue evidence="1">Aerial parts of the thallus</tissue>
    </source>
</reference>
<accession>A0ABD1YAA2</accession>
<protein>
    <submittedName>
        <fullName evidence="1">Uncharacterized protein</fullName>
    </submittedName>
</protein>
<proteinExistence type="predicted"/>
<sequence>MGGREGEGGVLEASHFGYINRSEAAFKQEGWERSRCRYQVIVLPPTLTRVQAAGDSDLRRGAIVVAKLGVRDPAAESTLCASLSRLDPCPRPRSALLQRRDSTACNSTACAPSLFHGIGS</sequence>
<evidence type="ECO:0000313" key="2">
    <source>
        <dbReference type="Proteomes" id="UP001605036"/>
    </source>
</evidence>